<dbReference type="Gene3D" id="3.90.1200.10">
    <property type="match status" value="1"/>
</dbReference>
<dbReference type="AlphaFoldDB" id="A0A9P9W9N9"/>
<dbReference type="PANTHER" id="PTHR21310:SF39">
    <property type="entry name" value="AMINOGLYCOSIDE PHOSPHOTRANSFERASE DOMAIN-CONTAINING PROTEIN"/>
    <property type="match status" value="1"/>
</dbReference>
<evidence type="ECO:0000259" key="2">
    <source>
        <dbReference type="Pfam" id="PF01636"/>
    </source>
</evidence>
<evidence type="ECO:0000313" key="4">
    <source>
        <dbReference type="Proteomes" id="UP000829685"/>
    </source>
</evidence>
<dbReference type="InterPro" id="IPR011009">
    <property type="entry name" value="Kinase-like_dom_sf"/>
</dbReference>
<dbReference type="SUPFAM" id="SSF56112">
    <property type="entry name" value="Protein kinase-like (PK-like)"/>
    <property type="match status" value="1"/>
</dbReference>
<evidence type="ECO:0000313" key="3">
    <source>
        <dbReference type="EMBL" id="KAI1852556.1"/>
    </source>
</evidence>
<keyword evidence="4" id="KW-1185">Reference proteome</keyword>
<protein>
    <recommendedName>
        <fullName evidence="2">Aminoglycoside phosphotransferase domain-containing protein</fullName>
    </recommendedName>
</protein>
<name>A0A9P9W9N9_9PEZI</name>
<accession>A0A9P9W9N9</accession>
<reference evidence="3" key="1">
    <citation type="submission" date="2021-03" db="EMBL/GenBank/DDBJ databases">
        <title>Revisited historic fungal species revealed as producer of novel bioactive compounds through whole genome sequencing and comparative genomics.</title>
        <authorList>
            <person name="Vignolle G.A."/>
            <person name="Hochenegger N."/>
            <person name="Mach R.L."/>
            <person name="Mach-Aigner A.R."/>
            <person name="Javad Rahimi M."/>
            <person name="Salim K.A."/>
            <person name="Chan C.M."/>
            <person name="Lim L.B.L."/>
            <person name="Cai F."/>
            <person name="Druzhinina I.S."/>
            <person name="U'Ren J.M."/>
            <person name="Derntl C."/>
        </authorList>
    </citation>
    <scope>NUCLEOTIDE SEQUENCE</scope>
    <source>
        <strain evidence="3">TUCIM 5799</strain>
    </source>
</reference>
<dbReference type="PANTHER" id="PTHR21310">
    <property type="entry name" value="AMINOGLYCOSIDE PHOSPHOTRANSFERASE-RELATED-RELATED"/>
    <property type="match status" value="1"/>
</dbReference>
<dbReference type="EMBL" id="JAFIMR010000061">
    <property type="protein sequence ID" value="KAI1852556.1"/>
    <property type="molecule type" value="Genomic_DNA"/>
</dbReference>
<dbReference type="InterPro" id="IPR002575">
    <property type="entry name" value="Aminoglycoside_PTrfase"/>
</dbReference>
<dbReference type="InterPro" id="IPR051678">
    <property type="entry name" value="AGP_Transferase"/>
</dbReference>
<feature type="region of interest" description="Disordered" evidence="1">
    <location>
        <begin position="24"/>
        <end position="45"/>
    </location>
</feature>
<evidence type="ECO:0000256" key="1">
    <source>
        <dbReference type="SAM" id="MobiDB-lite"/>
    </source>
</evidence>
<dbReference type="Proteomes" id="UP000829685">
    <property type="component" value="Unassembled WGS sequence"/>
</dbReference>
<proteinExistence type="predicted"/>
<organism evidence="3 4">
    <name type="scientific">Neoarthrinium moseri</name>
    <dbReference type="NCBI Taxonomy" id="1658444"/>
    <lineage>
        <taxon>Eukaryota</taxon>
        <taxon>Fungi</taxon>
        <taxon>Dikarya</taxon>
        <taxon>Ascomycota</taxon>
        <taxon>Pezizomycotina</taxon>
        <taxon>Sordariomycetes</taxon>
        <taxon>Xylariomycetidae</taxon>
        <taxon>Amphisphaeriales</taxon>
        <taxon>Apiosporaceae</taxon>
        <taxon>Neoarthrinium</taxon>
    </lineage>
</organism>
<feature type="domain" description="Aminoglycoside phosphotransferase" evidence="2">
    <location>
        <begin position="160"/>
        <end position="348"/>
    </location>
</feature>
<dbReference type="Pfam" id="PF01636">
    <property type="entry name" value="APH"/>
    <property type="match status" value="1"/>
</dbReference>
<gene>
    <name evidence="3" type="ORF">JX265_013015</name>
</gene>
<feature type="region of interest" description="Disordered" evidence="1">
    <location>
        <begin position="80"/>
        <end position="100"/>
    </location>
</feature>
<sequence>MFDKDLMPKPTNITGGLNCSQVLDYDPTSASPQQHPALKSSEPSKALELSAEGLASNSGLAEVVTPPICSLSDPHNGSFTLFSDDTSQPLHEQPSSSQPLENALTYLPDELKLDDLSDEQLETLFDACPVFYEIGGNKLVRISKNLIIKGGHFMSKGQAETQKFASSAGLPVPAVHRYFARPRFDLDWPDRTESWFIVMDYIEGQNLHQLWPIMDESARKEIVNQVAGIVTHLQSIPVDGLPPGPRIWCRTLSNIEDMEDWYNHKIDVCLRFNQAPPGLPRFDFERLVLTHQDLTPRNIILEKDSNRLVLVDWGHSGVYPIGFEQAALCRQCADEWDHMFGEAVWEALPNRRSKEIRQLNGIAFGLTAAPLM</sequence>
<comment type="caution">
    <text evidence="3">The sequence shown here is derived from an EMBL/GenBank/DDBJ whole genome shotgun (WGS) entry which is preliminary data.</text>
</comment>